<gene>
    <name evidence="1" type="ORF">MRATA1EN1_LOCUS20949</name>
</gene>
<accession>A0ABN8ZGS0</accession>
<reference evidence="1" key="1">
    <citation type="submission" date="2023-04" db="EMBL/GenBank/DDBJ databases">
        <authorList>
            <consortium name="ELIXIR-Norway"/>
        </authorList>
    </citation>
    <scope>NUCLEOTIDE SEQUENCE [LARGE SCALE GENOMIC DNA]</scope>
</reference>
<name>A0ABN8ZGS0_RANTA</name>
<keyword evidence="2" id="KW-1185">Reference proteome</keyword>
<protein>
    <submittedName>
        <fullName evidence="1">Uncharacterized protein</fullName>
    </submittedName>
</protein>
<dbReference type="EMBL" id="OX459968">
    <property type="protein sequence ID" value="CAI9171987.1"/>
    <property type="molecule type" value="Genomic_DNA"/>
</dbReference>
<dbReference type="Proteomes" id="UP001176941">
    <property type="component" value="Chromosome 32"/>
</dbReference>
<evidence type="ECO:0000313" key="1">
    <source>
        <dbReference type="EMBL" id="CAI9171987.1"/>
    </source>
</evidence>
<sequence>MFRYHGVVRKGIQGGHEAGPTGNPDTSSLCMQCLNQGHAACSVFSLASHWTALILIPRALLPRLWVAVPISLQQTQITPCIPLCRSGNPHHSFPSAQERLTVFPEKPSAALASGFVSEQKTLKGHSPLKAAPGDWTGGNFSPVTC</sequence>
<evidence type="ECO:0000313" key="2">
    <source>
        <dbReference type="Proteomes" id="UP001176941"/>
    </source>
</evidence>
<proteinExistence type="predicted"/>
<organism evidence="1 2">
    <name type="scientific">Rangifer tarandus platyrhynchus</name>
    <name type="common">Svalbard reindeer</name>
    <dbReference type="NCBI Taxonomy" id="3082113"/>
    <lineage>
        <taxon>Eukaryota</taxon>
        <taxon>Metazoa</taxon>
        <taxon>Chordata</taxon>
        <taxon>Craniata</taxon>
        <taxon>Vertebrata</taxon>
        <taxon>Euteleostomi</taxon>
        <taxon>Mammalia</taxon>
        <taxon>Eutheria</taxon>
        <taxon>Laurasiatheria</taxon>
        <taxon>Artiodactyla</taxon>
        <taxon>Ruminantia</taxon>
        <taxon>Pecora</taxon>
        <taxon>Cervidae</taxon>
        <taxon>Odocoileinae</taxon>
        <taxon>Rangifer</taxon>
    </lineage>
</organism>